<comment type="caution">
    <text evidence="1">The sequence shown here is derived from an EMBL/GenBank/DDBJ whole genome shotgun (WGS) entry which is preliminary data.</text>
</comment>
<dbReference type="AlphaFoldDB" id="A0A4R7UT57"/>
<gene>
    <name evidence="1" type="ORF">CLV71_125101</name>
</gene>
<organism evidence="1 2">
    <name type="scientific">Actinophytocola oryzae</name>
    <dbReference type="NCBI Taxonomy" id="502181"/>
    <lineage>
        <taxon>Bacteria</taxon>
        <taxon>Bacillati</taxon>
        <taxon>Actinomycetota</taxon>
        <taxon>Actinomycetes</taxon>
        <taxon>Pseudonocardiales</taxon>
        <taxon>Pseudonocardiaceae</taxon>
    </lineage>
</organism>
<sequence>MTVEQGSDSGDEIEDFEDLDDLDDFEGYEDLVEALGLPERLPPVWLPPLSELAAAARESLLLKRVGELVAWVGERRELTEEGDLVEADAAQAAEMLGVSATELLVCWETAIATDLVMPSEDGTADANPDLWPTGDDEEDIGTWAFGFTQVLQSLAIEAELAGEQLLTFEGAGALVLPLFLAREHGEQIDELRQMAHEMETEDLPDDSAWHAWVAEHGDPVTTLLARLVEHGAVEVDETTVRLTPLGMLVMREELVDGGVDVPLLPPPAEMTAADLLTVVGGRTGEELTELADTWLDGRDKPAAELLAAAAEADPAGRYYAWSILGRLQDVPWPTVLDDPALRPYAKSALGEDLDPADAAWRMLDAITASANILGELNPAAVEIVCAEVLPAGREEETLTDAWRLPHPAVFEVLTLVGGHHPDKKLAKVARTAAHKAQSAG</sequence>
<dbReference type="OrthoDB" id="3848264at2"/>
<name>A0A4R7UT57_9PSEU</name>
<dbReference type="Proteomes" id="UP000294927">
    <property type="component" value="Unassembled WGS sequence"/>
</dbReference>
<protein>
    <submittedName>
        <fullName evidence="1">Uncharacterized protein</fullName>
    </submittedName>
</protein>
<accession>A0A4R7UT57</accession>
<dbReference type="RefSeq" id="WP_133908686.1">
    <property type="nucleotide sequence ID" value="NZ_SOCP01000025.1"/>
</dbReference>
<dbReference type="EMBL" id="SOCP01000025">
    <property type="protein sequence ID" value="TDV39789.1"/>
    <property type="molecule type" value="Genomic_DNA"/>
</dbReference>
<evidence type="ECO:0000313" key="1">
    <source>
        <dbReference type="EMBL" id="TDV39789.1"/>
    </source>
</evidence>
<proteinExistence type="predicted"/>
<reference evidence="1 2" key="1">
    <citation type="submission" date="2019-03" db="EMBL/GenBank/DDBJ databases">
        <title>Genomic Encyclopedia of Archaeal and Bacterial Type Strains, Phase II (KMG-II): from individual species to whole genera.</title>
        <authorList>
            <person name="Goeker M."/>
        </authorList>
    </citation>
    <scope>NUCLEOTIDE SEQUENCE [LARGE SCALE GENOMIC DNA]</scope>
    <source>
        <strain evidence="1 2">DSM 45499</strain>
    </source>
</reference>
<keyword evidence="2" id="KW-1185">Reference proteome</keyword>
<evidence type="ECO:0000313" key="2">
    <source>
        <dbReference type="Proteomes" id="UP000294927"/>
    </source>
</evidence>